<feature type="compositionally biased region" description="Basic and acidic residues" evidence="1">
    <location>
        <begin position="167"/>
        <end position="179"/>
    </location>
</feature>
<dbReference type="Pfam" id="PF10213">
    <property type="entry name" value="MRP-S28"/>
    <property type="match status" value="1"/>
</dbReference>
<name>E9GD38_DAPPU</name>
<evidence type="ECO:0000259" key="2">
    <source>
        <dbReference type="Pfam" id="PF10213"/>
    </source>
</evidence>
<dbReference type="HOGENOM" id="CLU_1257192_0_0_1"/>
<dbReference type="OrthoDB" id="283424at2759"/>
<sequence length="220" mass="25185">MAAVLRDHEFRSLDLSSNKSLNMRPHGRKVYKRATVHPPCSTKMPTDQDWPSVWPVARSFHSASVPLPLHQGWLKLSSLKLDNHAKDKLLRLVKERYNPEFDVLTIVSERCPLRKQNVDYAMYLLNVLVSESWKTVPWENEKCEADMEKYVSEGSQSQRTVDESTDDREKSRDIPEPGGHRTVREKRCPLPIEGLSCIVRVVAVRCGTLLQPMLVKALIA</sequence>
<dbReference type="EMBL" id="GL732539">
    <property type="protein sequence ID" value="EFX82761.1"/>
    <property type="molecule type" value="Genomic_DNA"/>
</dbReference>
<evidence type="ECO:0000313" key="3">
    <source>
        <dbReference type="EMBL" id="EFX82761.1"/>
    </source>
</evidence>
<dbReference type="STRING" id="6669.E9GD38"/>
<dbReference type="PANTHER" id="PTHR13490">
    <property type="entry name" value="MITOCHONDRIAL 28S RIBOSOMAL PROTEIN S28"/>
    <property type="match status" value="1"/>
</dbReference>
<dbReference type="InParanoid" id="E9GD38"/>
<evidence type="ECO:0000313" key="4">
    <source>
        <dbReference type="Proteomes" id="UP000000305"/>
    </source>
</evidence>
<dbReference type="Proteomes" id="UP000000305">
    <property type="component" value="Unassembled WGS sequence"/>
</dbReference>
<accession>E9GD38</accession>
<dbReference type="InterPro" id="IPR039848">
    <property type="entry name" value="Ribosomal_mS35_mt"/>
</dbReference>
<feature type="domain" description="Small ribosomal subunit protein mS35 mitochondrial conserved" evidence="2">
    <location>
        <begin position="75"/>
        <end position="133"/>
    </location>
</feature>
<dbReference type="InterPro" id="IPR019349">
    <property type="entry name" value="Ribosomal_mS35_mit"/>
</dbReference>
<proteinExistence type="predicted"/>
<dbReference type="GO" id="GO:0003735">
    <property type="term" value="F:structural constituent of ribosome"/>
    <property type="evidence" value="ECO:0000318"/>
    <property type="project" value="GO_Central"/>
</dbReference>
<dbReference type="AlphaFoldDB" id="E9GD38"/>
<dbReference type="GO" id="GO:0032543">
    <property type="term" value="P:mitochondrial translation"/>
    <property type="evidence" value="ECO:0007669"/>
    <property type="project" value="InterPro"/>
</dbReference>
<organism evidence="3 4">
    <name type="scientific">Daphnia pulex</name>
    <name type="common">Water flea</name>
    <dbReference type="NCBI Taxonomy" id="6669"/>
    <lineage>
        <taxon>Eukaryota</taxon>
        <taxon>Metazoa</taxon>
        <taxon>Ecdysozoa</taxon>
        <taxon>Arthropoda</taxon>
        <taxon>Crustacea</taxon>
        <taxon>Branchiopoda</taxon>
        <taxon>Diplostraca</taxon>
        <taxon>Cladocera</taxon>
        <taxon>Anomopoda</taxon>
        <taxon>Daphniidae</taxon>
        <taxon>Daphnia</taxon>
    </lineage>
</organism>
<keyword evidence="4" id="KW-1185">Reference proteome</keyword>
<dbReference type="eggNOG" id="KOG3933">
    <property type="taxonomic scope" value="Eukaryota"/>
</dbReference>
<protein>
    <recommendedName>
        <fullName evidence="2">Small ribosomal subunit protein mS35 mitochondrial conserved domain-containing protein</fullName>
    </recommendedName>
</protein>
<gene>
    <name evidence="3" type="ORF">DAPPUDRAFT_240975</name>
</gene>
<evidence type="ECO:0000256" key="1">
    <source>
        <dbReference type="SAM" id="MobiDB-lite"/>
    </source>
</evidence>
<dbReference type="PANTHER" id="PTHR13490:SF0">
    <property type="entry name" value="SMALL RIBOSOMAL SUBUNIT PROTEIN MS35"/>
    <property type="match status" value="1"/>
</dbReference>
<feature type="region of interest" description="Disordered" evidence="1">
    <location>
        <begin position="149"/>
        <end position="185"/>
    </location>
</feature>
<dbReference type="GO" id="GO:0005763">
    <property type="term" value="C:mitochondrial small ribosomal subunit"/>
    <property type="evidence" value="ECO:0000318"/>
    <property type="project" value="GO_Central"/>
</dbReference>
<dbReference type="KEGG" id="dpx:DAPPUDRAFT_240975"/>
<dbReference type="PhylomeDB" id="E9GD38"/>
<reference evidence="3 4" key="1">
    <citation type="journal article" date="2011" name="Science">
        <title>The ecoresponsive genome of Daphnia pulex.</title>
        <authorList>
            <person name="Colbourne J.K."/>
            <person name="Pfrender M.E."/>
            <person name="Gilbert D."/>
            <person name="Thomas W.K."/>
            <person name="Tucker A."/>
            <person name="Oakley T.H."/>
            <person name="Tokishita S."/>
            <person name="Aerts A."/>
            <person name="Arnold G.J."/>
            <person name="Basu M.K."/>
            <person name="Bauer D.J."/>
            <person name="Caceres C.E."/>
            <person name="Carmel L."/>
            <person name="Casola C."/>
            <person name="Choi J.H."/>
            <person name="Detter J.C."/>
            <person name="Dong Q."/>
            <person name="Dusheyko S."/>
            <person name="Eads B.D."/>
            <person name="Frohlich T."/>
            <person name="Geiler-Samerotte K.A."/>
            <person name="Gerlach D."/>
            <person name="Hatcher P."/>
            <person name="Jogdeo S."/>
            <person name="Krijgsveld J."/>
            <person name="Kriventseva E.V."/>
            <person name="Kultz D."/>
            <person name="Laforsch C."/>
            <person name="Lindquist E."/>
            <person name="Lopez J."/>
            <person name="Manak J.R."/>
            <person name="Muller J."/>
            <person name="Pangilinan J."/>
            <person name="Patwardhan R.P."/>
            <person name="Pitluck S."/>
            <person name="Pritham E.J."/>
            <person name="Rechtsteiner A."/>
            <person name="Rho M."/>
            <person name="Rogozin I.B."/>
            <person name="Sakarya O."/>
            <person name="Salamov A."/>
            <person name="Schaack S."/>
            <person name="Shapiro H."/>
            <person name="Shiga Y."/>
            <person name="Skalitzky C."/>
            <person name="Smith Z."/>
            <person name="Souvorov A."/>
            <person name="Sung W."/>
            <person name="Tang Z."/>
            <person name="Tsuchiya D."/>
            <person name="Tu H."/>
            <person name="Vos H."/>
            <person name="Wang M."/>
            <person name="Wolf Y.I."/>
            <person name="Yamagata H."/>
            <person name="Yamada T."/>
            <person name="Ye Y."/>
            <person name="Shaw J.R."/>
            <person name="Andrews J."/>
            <person name="Crease T.J."/>
            <person name="Tang H."/>
            <person name="Lucas S.M."/>
            <person name="Robertson H.M."/>
            <person name="Bork P."/>
            <person name="Koonin E.V."/>
            <person name="Zdobnov E.M."/>
            <person name="Grigoriev I.V."/>
            <person name="Lynch M."/>
            <person name="Boore J.L."/>
        </authorList>
    </citation>
    <scope>NUCLEOTIDE SEQUENCE [LARGE SCALE GENOMIC DNA]</scope>
</reference>